<sequence>MKELLFVFSAFLAVSTANVIITAEPQNSHSLLGKDECTWGPSYWCENLKTAKGCGAVKHCIQQYWKQMEVPEDTDSVCGICKDMVQQARDQLESNQTQQDLKDVFEGSCKLIHIKPIVDECIKIVDEFVPELVETLASQMNPSVVCSVAGLCNNAHIDKLLAEHQAVLLKKSRTKSIVLKDDELEPDECSKCYTIAKHMENKMQHTSRDSMLLRMLNICGEFSSFSDACSDIIMSHFNDIYEHILKNFNADSLCHLSGQCSSKYHKHEDNTNAIPKVEITPLSSVGMVEVDDDLPCKLCEQLVGHLRDLLVANTTEIEFKHILVGLCKQTKSFSDECQAIVDQYYTQIYEYLTKGLNSNIVCQMTGICPSPGKMEGPIWPLVSEESARLGLSVMNNNQHEREVEVTIGQERPKSEVEEMQLPLERLVSFPLLQVEGVEGKEACALCEYLLHYIQDAISNPVTEEKVKQILGKMCKKLLSIQNKCQEFIDIYGDAIVAILVQQIDPSQVCPMIHICPSKELLQMWEQIPRRFVHEEVQDKPNCPLCLLAVTQIYDIIKNNKTEATIEAELDKLCMHLPHSLIEQCTDFVKEYSKELVELLLADLTPQEICTYLKLCDSTKDVGPRQVSPIEKDREILTNEIPDYPLTSTEPKNLIDNGMCIVCEYAMQYIDKAIGNEKTREKLEKMVHGVCNHLPKSLASECNQFVDKYADVVITILSQDVTPKEVCVMMNLCKNSVPHVKESIMECGLCRAVISQIDHDLDDPRVDAKIEDAVSNACEHLLPYKYNMCNTMVKIYGPSIIHMLKNHVNSEKICDEVALCIRDEYAMVSLNVSSRVSRSINEKKCTWGKSFICKDKNLAEFCNVTKMCEDEWKE</sequence>
<dbReference type="PANTHER" id="PTHR11480">
    <property type="entry name" value="SAPOSIN-RELATED"/>
    <property type="match status" value="1"/>
</dbReference>
<organism evidence="11">
    <name type="scientific">Harpegnathos saltator</name>
    <name type="common">Jerdon's jumping ant</name>
    <dbReference type="NCBI Taxonomy" id="610380"/>
    <lineage>
        <taxon>Eukaryota</taxon>
        <taxon>Metazoa</taxon>
        <taxon>Ecdysozoa</taxon>
        <taxon>Arthropoda</taxon>
        <taxon>Hexapoda</taxon>
        <taxon>Insecta</taxon>
        <taxon>Pterygota</taxon>
        <taxon>Neoptera</taxon>
        <taxon>Endopterygota</taxon>
        <taxon>Hymenoptera</taxon>
        <taxon>Apocrita</taxon>
        <taxon>Aculeata</taxon>
        <taxon>Formicoidea</taxon>
        <taxon>Formicidae</taxon>
        <taxon>Ponerinae</taxon>
        <taxon>Ponerini</taxon>
        <taxon>Harpegnathos</taxon>
    </lineage>
</organism>
<dbReference type="Gene3D" id="1.10.225.10">
    <property type="entry name" value="Saposin-like"/>
    <property type="match status" value="7"/>
</dbReference>
<dbReference type="STRING" id="610380.E2B7E4"/>
<feature type="signal peptide" evidence="7">
    <location>
        <begin position="1"/>
        <end position="17"/>
    </location>
</feature>
<evidence type="ECO:0000313" key="10">
    <source>
        <dbReference type="EMBL" id="EFN88386.1"/>
    </source>
</evidence>
<dbReference type="Pfam" id="PF02199">
    <property type="entry name" value="SapA"/>
    <property type="match status" value="2"/>
</dbReference>
<dbReference type="SMART" id="SM00741">
    <property type="entry name" value="SapB"/>
    <property type="match status" value="7"/>
</dbReference>
<evidence type="ECO:0000256" key="5">
    <source>
        <dbReference type="ARBA" id="ARBA00023157"/>
    </source>
</evidence>
<protein>
    <submittedName>
        <fullName evidence="10">Proactivator polypeptide</fullName>
    </submittedName>
</protein>
<dbReference type="InterPro" id="IPR011001">
    <property type="entry name" value="Saposin-like"/>
</dbReference>
<dbReference type="GO" id="GO:0006665">
    <property type="term" value="P:sphingolipid metabolic process"/>
    <property type="evidence" value="ECO:0007669"/>
    <property type="project" value="InterPro"/>
</dbReference>
<dbReference type="InterPro" id="IPR003119">
    <property type="entry name" value="SAP_A"/>
</dbReference>
<evidence type="ECO:0000313" key="11">
    <source>
        <dbReference type="Proteomes" id="UP000008237"/>
    </source>
</evidence>
<evidence type="ECO:0000259" key="8">
    <source>
        <dbReference type="PROSITE" id="PS50015"/>
    </source>
</evidence>
<dbReference type="SUPFAM" id="SSF47862">
    <property type="entry name" value="Saposin"/>
    <property type="match status" value="6"/>
</dbReference>
<dbReference type="FunCoup" id="E2B7E4">
    <property type="interactions" value="771"/>
</dbReference>
<accession>E2B7E4</accession>
<feature type="domain" description="Saposin B-type" evidence="8">
    <location>
        <begin position="185"/>
        <end position="264"/>
    </location>
</feature>
<keyword evidence="4" id="KW-0677">Repeat</keyword>
<gene>
    <name evidence="10" type="ORF">EAI_08674</name>
</gene>
<dbReference type="InterPro" id="IPR051428">
    <property type="entry name" value="Sphingo_Act-Surfact_Prot"/>
</dbReference>
<comment type="subcellular location">
    <subcellularLocation>
        <location evidence="1">Secreted</location>
    </subcellularLocation>
</comment>
<dbReference type="OrthoDB" id="69496at2759"/>
<dbReference type="PROSITE" id="PS51110">
    <property type="entry name" value="SAP_A"/>
    <property type="match status" value="1"/>
</dbReference>
<feature type="domain" description="Saposin B-type" evidence="8">
    <location>
        <begin position="742"/>
        <end position="823"/>
    </location>
</feature>
<evidence type="ECO:0000259" key="9">
    <source>
        <dbReference type="PROSITE" id="PS51110"/>
    </source>
</evidence>
<dbReference type="EMBL" id="GL446164">
    <property type="protein sequence ID" value="EFN88386.1"/>
    <property type="molecule type" value="Genomic_DNA"/>
</dbReference>
<feature type="domain" description="Saposin B-type" evidence="8">
    <location>
        <begin position="292"/>
        <end position="372"/>
    </location>
</feature>
<feature type="domain" description="Saposin B-type" evidence="8">
    <location>
        <begin position="74"/>
        <end position="156"/>
    </location>
</feature>
<evidence type="ECO:0000256" key="2">
    <source>
        <dbReference type="ARBA" id="ARBA00022525"/>
    </source>
</evidence>
<evidence type="ECO:0000256" key="3">
    <source>
        <dbReference type="ARBA" id="ARBA00022729"/>
    </source>
</evidence>
<feature type="domain" description="Saposin A-type" evidence="9">
    <location>
        <begin position="30"/>
        <end position="70"/>
    </location>
</feature>
<evidence type="ECO:0000256" key="1">
    <source>
        <dbReference type="ARBA" id="ARBA00004613"/>
    </source>
</evidence>
<dbReference type="InterPro" id="IPR008373">
    <property type="entry name" value="Saposin"/>
</dbReference>
<evidence type="ECO:0000256" key="7">
    <source>
        <dbReference type="SAM" id="SignalP"/>
    </source>
</evidence>
<dbReference type="SMART" id="SM00162">
    <property type="entry name" value="SAPA"/>
    <property type="match status" value="2"/>
</dbReference>
<dbReference type="Proteomes" id="UP000008237">
    <property type="component" value="Unassembled WGS sequence"/>
</dbReference>
<dbReference type="GO" id="GO:0005764">
    <property type="term" value="C:lysosome"/>
    <property type="evidence" value="ECO:0007669"/>
    <property type="project" value="InterPro"/>
</dbReference>
<evidence type="ECO:0000256" key="6">
    <source>
        <dbReference type="ARBA" id="ARBA00023180"/>
    </source>
</evidence>
<dbReference type="Pfam" id="PF03489">
    <property type="entry name" value="SapB_2"/>
    <property type="match status" value="6"/>
</dbReference>
<evidence type="ECO:0000256" key="4">
    <source>
        <dbReference type="ARBA" id="ARBA00022737"/>
    </source>
</evidence>
<dbReference type="Pfam" id="PF05184">
    <property type="entry name" value="SapB_1"/>
    <property type="match status" value="5"/>
</dbReference>
<dbReference type="PRINTS" id="PR01797">
    <property type="entry name" value="SAPOSIN"/>
</dbReference>
<name>E2B7E4_HARSA</name>
<keyword evidence="6" id="KW-0325">Glycoprotein</keyword>
<dbReference type="PANTHER" id="PTHR11480:SF3">
    <property type="entry name" value="BCDNA.GH08312"/>
    <property type="match status" value="1"/>
</dbReference>
<feature type="chain" id="PRO_5003157639" evidence="7">
    <location>
        <begin position="18"/>
        <end position="873"/>
    </location>
</feature>
<dbReference type="GO" id="GO:0016020">
    <property type="term" value="C:membrane"/>
    <property type="evidence" value="ECO:0007669"/>
    <property type="project" value="GOC"/>
</dbReference>
<feature type="domain" description="Saposin B-type" evidence="8">
    <location>
        <begin position="538"/>
        <end position="619"/>
    </location>
</feature>
<dbReference type="InParanoid" id="E2B7E4"/>
<feature type="domain" description="Saposin B-type" evidence="8">
    <location>
        <begin position="439"/>
        <end position="519"/>
    </location>
</feature>
<feature type="domain" description="Saposin B-type" evidence="8">
    <location>
        <begin position="655"/>
        <end position="736"/>
    </location>
</feature>
<proteinExistence type="predicted"/>
<dbReference type="OMA" id="INTICDG"/>
<dbReference type="FunFam" id="1.10.225.10:FF:000002">
    <property type="entry name" value="prosaposin isoform X2"/>
    <property type="match status" value="2"/>
</dbReference>
<keyword evidence="5" id="KW-1015">Disulfide bond</keyword>
<dbReference type="InterPro" id="IPR008138">
    <property type="entry name" value="SapB_2"/>
</dbReference>
<dbReference type="KEGG" id="hst:105191893"/>
<dbReference type="InterPro" id="IPR008139">
    <property type="entry name" value="SaposinB_dom"/>
</dbReference>
<keyword evidence="2" id="KW-0964">Secreted</keyword>
<dbReference type="GO" id="GO:0005576">
    <property type="term" value="C:extracellular region"/>
    <property type="evidence" value="ECO:0007669"/>
    <property type="project" value="UniProtKB-SubCell"/>
</dbReference>
<dbReference type="PhylomeDB" id="E2B7E4"/>
<keyword evidence="11" id="KW-1185">Reference proteome</keyword>
<dbReference type="PROSITE" id="PS50015">
    <property type="entry name" value="SAP_B"/>
    <property type="match status" value="7"/>
</dbReference>
<keyword evidence="3 7" id="KW-0732">Signal</keyword>
<dbReference type="AlphaFoldDB" id="E2B7E4"/>
<dbReference type="InterPro" id="IPR007856">
    <property type="entry name" value="SapB_1"/>
</dbReference>
<reference evidence="10 11" key="1">
    <citation type="journal article" date="2010" name="Science">
        <title>Genomic comparison of the ants Camponotus floridanus and Harpegnathos saltator.</title>
        <authorList>
            <person name="Bonasio R."/>
            <person name="Zhang G."/>
            <person name="Ye C."/>
            <person name="Mutti N.S."/>
            <person name="Fang X."/>
            <person name="Qin N."/>
            <person name="Donahue G."/>
            <person name="Yang P."/>
            <person name="Li Q."/>
            <person name="Li C."/>
            <person name="Zhang P."/>
            <person name="Huang Z."/>
            <person name="Berger S.L."/>
            <person name="Reinberg D."/>
            <person name="Wang J."/>
            <person name="Liebig J."/>
        </authorList>
    </citation>
    <scope>NUCLEOTIDE SEQUENCE [LARGE SCALE GENOMIC DNA]</scope>
    <source>
        <strain evidence="10 11">R22 G/1</strain>
    </source>
</reference>